<dbReference type="Gene3D" id="3.40.50.1010">
    <property type="entry name" value="5'-nuclease"/>
    <property type="match status" value="1"/>
</dbReference>
<dbReference type="Proteomes" id="UP000189835">
    <property type="component" value="Unassembled WGS sequence"/>
</dbReference>
<dbReference type="Pfam" id="PF01850">
    <property type="entry name" value="PIN"/>
    <property type="match status" value="1"/>
</dbReference>
<reference evidence="2 3" key="1">
    <citation type="submission" date="2017-02" db="EMBL/GenBank/DDBJ databases">
        <title>Genome sequence of Microcystis aeruginosa KW.</title>
        <authorList>
            <person name="Oh H.-M."/>
            <person name="Ahn C.-Y."/>
            <person name="Jeong H."/>
            <person name="Srivastava A."/>
            <person name="Lee H.-G."/>
            <person name="Kang S.-R."/>
        </authorList>
    </citation>
    <scope>NUCLEOTIDE SEQUENCE [LARGE SCALE GENOMIC DNA]</scope>
    <source>
        <strain evidence="2 3">KW</strain>
    </source>
</reference>
<dbReference type="RefSeq" id="WP_002766685.1">
    <property type="nucleotide sequence ID" value="NZ_MVGR01000004.1"/>
</dbReference>
<dbReference type="AlphaFoldDB" id="A0A1V4BTL6"/>
<evidence type="ECO:0000259" key="1">
    <source>
        <dbReference type="Pfam" id="PF01850"/>
    </source>
</evidence>
<accession>A0A1V4BTL6</accession>
<dbReference type="InterPro" id="IPR029060">
    <property type="entry name" value="PIN-like_dom_sf"/>
</dbReference>
<evidence type="ECO:0000313" key="3">
    <source>
        <dbReference type="Proteomes" id="UP000189835"/>
    </source>
</evidence>
<dbReference type="SUPFAM" id="SSF88723">
    <property type="entry name" value="PIN domain-like"/>
    <property type="match status" value="1"/>
</dbReference>
<sequence>MILCDASALIALLSRSDNNHQRCVAVLPFLQPPLMTTWPCFVEGMYLLGRDVGWLGQKALWSYLENQDLSLYSFESSDIQRMRFLMEQYRDVPMDLADASLVAAAEALNQRLIFTLDTDFYIYRFQGKLSFEVIP</sequence>
<dbReference type="EMBL" id="MVGR01000004">
    <property type="protein sequence ID" value="OPF17776.1"/>
    <property type="molecule type" value="Genomic_DNA"/>
</dbReference>
<name>A0A1V4BTL6_MICAE</name>
<protein>
    <submittedName>
        <fullName evidence="2">Twitching motility protein PilT</fullName>
    </submittedName>
</protein>
<dbReference type="InterPro" id="IPR002716">
    <property type="entry name" value="PIN_dom"/>
</dbReference>
<comment type="caution">
    <text evidence="2">The sequence shown here is derived from an EMBL/GenBank/DDBJ whole genome shotgun (WGS) entry which is preliminary data.</text>
</comment>
<gene>
    <name evidence="2" type="ORF">B1L04_17950</name>
</gene>
<organism evidence="2 3">
    <name type="scientific">Microcystis aeruginosa KW</name>
    <dbReference type="NCBI Taxonomy" id="1960155"/>
    <lineage>
        <taxon>Bacteria</taxon>
        <taxon>Bacillati</taxon>
        <taxon>Cyanobacteriota</taxon>
        <taxon>Cyanophyceae</taxon>
        <taxon>Oscillatoriophycideae</taxon>
        <taxon>Chroococcales</taxon>
        <taxon>Microcystaceae</taxon>
        <taxon>Microcystis</taxon>
    </lineage>
</organism>
<evidence type="ECO:0000313" key="2">
    <source>
        <dbReference type="EMBL" id="OPF17776.1"/>
    </source>
</evidence>
<proteinExistence type="predicted"/>
<feature type="domain" description="PIN" evidence="1">
    <location>
        <begin position="2"/>
        <end position="123"/>
    </location>
</feature>